<dbReference type="Gene3D" id="2.70.98.10">
    <property type="match status" value="1"/>
</dbReference>
<accession>A0A845BN39</accession>
<dbReference type="GO" id="GO:0016853">
    <property type="term" value="F:isomerase activity"/>
    <property type="evidence" value="ECO:0007669"/>
    <property type="project" value="InterPro"/>
</dbReference>
<dbReference type="CDD" id="cd09021">
    <property type="entry name" value="Aldose_epim_Ec_YphB"/>
    <property type="match status" value="1"/>
</dbReference>
<protein>
    <submittedName>
        <fullName evidence="1">Aldose 1-epimerase</fullName>
    </submittedName>
</protein>
<dbReference type="AlphaFoldDB" id="A0A845BN39"/>
<dbReference type="RefSeq" id="WP_160794655.1">
    <property type="nucleotide sequence ID" value="NZ_WSSB01000002.1"/>
</dbReference>
<evidence type="ECO:0000313" key="1">
    <source>
        <dbReference type="EMBL" id="MXR35871.1"/>
    </source>
</evidence>
<dbReference type="EMBL" id="WSSB01000002">
    <property type="protein sequence ID" value="MXR35871.1"/>
    <property type="molecule type" value="Genomic_DNA"/>
</dbReference>
<name>A0A845BN39_9NEIS</name>
<dbReference type="Pfam" id="PF01263">
    <property type="entry name" value="Aldose_epim"/>
    <property type="match status" value="1"/>
</dbReference>
<proteinExistence type="predicted"/>
<dbReference type="GO" id="GO:0030246">
    <property type="term" value="F:carbohydrate binding"/>
    <property type="evidence" value="ECO:0007669"/>
    <property type="project" value="InterPro"/>
</dbReference>
<comment type="caution">
    <text evidence="1">The sequence shown here is derived from an EMBL/GenBank/DDBJ whole genome shotgun (WGS) entry which is preliminary data.</text>
</comment>
<dbReference type="Proteomes" id="UP000467214">
    <property type="component" value="Unassembled WGS sequence"/>
</dbReference>
<reference evidence="1 2" key="1">
    <citation type="submission" date="2019-12" db="EMBL/GenBank/DDBJ databases">
        <title>Neisseriaceae gen. nov. sp. Genome sequencing and assembly.</title>
        <authorList>
            <person name="Liu Z."/>
            <person name="Li A."/>
        </authorList>
    </citation>
    <scope>NUCLEOTIDE SEQUENCE [LARGE SCALE GENOMIC DNA]</scope>
    <source>
        <strain evidence="1 2">B2N2-7</strain>
    </source>
</reference>
<keyword evidence="2" id="KW-1185">Reference proteome</keyword>
<dbReference type="InterPro" id="IPR008183">
    <property type="entry name" value="Aldose_1/G6P_1-epimerase"/>
</dbReference>
<dbReference type="InterPro" id="IPR014718">
    <property type="entry name" value="GH-type_carb-bd"/>
</dbReference>
<gene>
    <name evidence="1" type="ORF">GQF02_02635</name>
</gene>
<dbReference type="InterPro" id="IPR011013">
    <property type="entry name" value="Gal_mutarotase_sf_dom"/>
</dbReference>
<sequence>MTPALTTLKNGDLEVCLCPSLGGGLAGFSAAGIPLLREWNGEASVRRMASYPLIPYSNRIANGRFDFGGKAQSLRLNFGDHPHPLHGLGWQREWTLEQTADASAIMRLAHRPEQDGADDWPWAFDATQTFTLTASSLTVTLAYHNLADSVVPVGLGWHPFFPRTLDGRDATLEFSADGVWKMDEHALPCALEAIPAKWDYRQARPLGQPGLDNCFAMWHGEARIAWPGSNMAIRMSASEELGHLVVFTPAAPADFFAVEPVSHANNAINMSNPAIHGIKEIAAGATLEVTMRLTIERNAA</sequence>
<organism evidence="1 2">
    <name type="scientific">Craterilacuibacter sinensis</name>
    <dbReference type="NCBI Taxonomy" id="2686017"/>
    <lineage>
        <taxon>Bacteria</taxon>
        <taxon>Pseudomonadati</taxon>
        <taxon>Pseudomonadota</taxon>
        <taxon>Betaproteobacteria</taxon>
        <taxon>Neisseriales</taxon>
        <taxon>Neisseriaceae</taxon>
        <taxon>Craterilacuibacter</taxon>
    </lineage>
</organism>
<dbReference type="SUPFAM" id="SSF74650">
    <property type="entry name" value="Galactose mutarotase-like"/>
    <property type="match status" value="1"/>
</dbReference>
<dbReference type="GO" id="GO:0005975">
    <property type="term" value="P:carbohydrate metabolic process"/>
    <property type="evidence" value="ECO:0007669"/>
    <property type="project" value="InterPro"/>
</dbReference>
<evidence type="ECO:0000313" key="2">
    <source>
        <dbReference type="Proteomes" id="UP000467214"/>
    </source>
</evidence>